<reference evidence="1 2" key="1">
    <citation type="journal article" date="2024" name="Commun. Biol.">
        <title>Comparative genomic analysis of thermophilic fungi reveals convergent evolutionary adaptations and gene losses.</title>
        <authorList>
            <person name="Steindorff A.S."/>
            <person name="Aguilar-Pontes M.V."/>
            <person name="Robinson A.J."/>
            <person name="Andreopoulos B."/>
            <person name="LaButti K."/>
            <person name="Kuo A."/>
            <person name="Mondo S."/>
            <person name="Riley R."/>
            <person name="Otillar R."/>
            <person name="Haridas S."/>
            <person name="Lipzen A."/>
            <person name="Grimwood J."/>
            <person name="Schmutz J."/>
            <person name="Clum A."/>
            <person name="Reid I.D."/>
            <person name="Moisan M.C."/>
            <person name="Butler G."/>
            <person name="Nguyen T.T.M."/>
            <person name="Dewar K."/>
            <person name="Conant G."/>
            <person name="Drula E."/>
            <person name="Henrissat B."/>
            <person name="Hansel C."/>
            <person name="Singer S."/>
            <person name="Hutchinson M.I."/>
            <person name="de Vries R.P."/>
            <person name="Natvig D.O."/>
            <person name="Powell A.J."/>
            <person name="Tsang A."/>
            <person name="Grigoriev I.V."/>
        </authorList>
    </citation>
    <scope>NUCLEOTIDE SEQUENCE [LARGE SCALE GENOMIC DNA]</scope>
    <source>
        <strain evidence="1 2">CBS 494.80</strain>
    </source>
</reference>
<sequence length="233" mass="25368">MKRAILPSVSILEIPDIISFKTSDEYVLIAYLSAADSHLEASFTNVAKRHSDKFTFGIAKDPAGARNENVPFPSIVCYKADGDQEIFSGEAGVNALQDFVDTATAPTIGEFTRRNEMKYMKAGKSLVYYFTSNAEDRSAYVASIKPLAKTYKEYLNFVTVDSVELGHMLPTLGLSPDAETALAVYNPMYGQAFPFNDGEITAKAVESFVLGIAQGKVQPLGSQARPSEGHTEL</sequence>
<dbReference type="Gene3D" id="3.40.30.10">
    <property type="entry name" value="Glutaredoxin"/>
    <property type="match status" value="2"/>
</dbReference>
<accession>A0ABR4CRL8</accession>
<feature type="non-terminal residue" evidence="1">
    <location>
        <position position="233"/>
    </location>
</feature>
<dbReference type="SUPFAM" id="SSF52833">
    <property type="entry name" value="Thioredoxin-like"/>
    <property type="match status" value="2"/>
</dbReference>
<dbReference type="InterPro" id="IPR036249">
    <property type="entry name" value="Thioredoxin-like_sf"/>
</dbReference>
<evidence type="ECO:0000313" key="1">
    <source>
        <dbReference type="EMBL" id="KAL2071719.1"/>
    </source>
</evidence>
<evidence type="ECO:0008006" key="3">
    <source>
        <dbReference type="Google" id="ProtNLM"/>
    </source>
</evidence>
<keyword evidence="2" id="KW-1185">Reference proteome</keyword>
<dbReference type="Pfam" id="PF13848">
    <property type="entry name" value="Thioredoxin_6"/>
    <property type="match status" value="1"/>
</dbReference>
<dbReference type="CDD" id="cd02981">
    <property type="entry name" value="PDI_b_family"/>
    <property type="match status" value="1"/>
</dbReference>
<proteinExistence type="predicted"/>
<protein>
    <recommendedName>
        <fullName evidence="3">Thioredoxin domain-containing protein</fullName>
    </recommendedName>
</protein>
<organism evidence="1 2">
    <name type="scientific">Oculimacula yallundae</name>
    <dbReference type="NCBI Taxonomy" id="86028"/>
    <lineage>
        <taxon>Eukaryota</taxon>
        <taxon>Fungi</taxon>
        <taxon>Dikarya</taxon>
        <taxon>Ascomycota</taxon>
        <taxon>Pezizomycotina</taxon>
        <taxon>Leotiomycetes</taxon>
        <taxon>Helotiales</taxon>
        <taxon>Ploettnerulaceae</taxon>
        <taxon>Oculimacula</taxon>
    </lineage>
</organism>
<dbReference type="Proteomes" id="UP001595075">
    <property type="component" value="Unassembled WGS sequence"/>
</dbReference>
<comment type="caution">
    <text evidence="1">The sequence shown here is derived from an EMBL/GenBank/DDBJ whole genome shotgun (WGS) entry which is preliminary data.</text>
</comment>
<gene>
    <name evidence="1" type="ORF">VTL71DRAFT_12954</name>
</gene>
<evidence type="ECO:0000313" key="2">
    <source>
        <dbReference type="Proteomes" id="UP001595075"/>
    </source>
</evidence>
<name>A0ABR4CRL8_9HELO</name>
<dbReference type="EMBL" id="JAZHXI010000005">
    <property type="protein sequence ID" value="KAL2071719.1"/>
    <property type="molecule type" value="Genomic_DNA"/>
</dbReference>
<dbReference type="CDD" id="cd02982">
    <property type="entry name" value="PDI_b'_family"/>
    <property type="match status" value="1"/>
</dbReference>